<dbReference type="Proteomes" id="UP001610446">
    <property type="component" value="Unassembled WGS sequence"/>
</dbReference>
<evidence type="ECO:0000313" key="3">
    <source>
        <dbReference type="Proteomes" id="UP001610446"/>
    </source>
</evidence>
<keyword evidence="1" id="KW-0472">Membrane</keyword>
<proteinExistence type="predicted"/>
<dbReference type="EMBL" id="JBFXLU010000211">
    <property type="protein sequence ID" value="KAL2834820.1"/>
    <property type="molecule type" value="Genomic_DNA"/>
</dbReference>
<gene>
    <name evidence="2" type="ORF">BJY01DRAFT_223927</name>
</gene>
<keyword evidence="1" id="KW-0812">Transmembrane</keyword>
<reference evidence="2 3" key="1">
    <citation type="submission" date="2024-07" db="EMBL/GenBank/DDBJ databases">
        <title>Section-level genome sequencing and comparative genomics of Aspergillus sections Usti and Cavernicolus.</title>
        <authorList>
            <consortium name="Lawrence Berkeley National Laboratory"/>
            <person name="Nybo J.L."/>
            <person name="Vesth T.C."/>
            <person name="Theobald S."/>
            <person name="Frisvad J.C."/>
            <person name="Larsen T.O."/>
            <person name="Kjaerboelling I."/>
            <person name="Rothschild-Mancinelli K."/>
            <person name="Lyhne E.K."/>
            <person name="Kogle M.E."/>
            <person name="Barry K."/>
            <person name="Clum A."/>
            <person name="Na H."/>
            <person name="Ledsgaard L."/>
            <person name="Lin J."/>
            <person name="Lipzen A."/>
            <person name="Kuo A."/>
            <person name="Riley R."/>
            <person name="Mondo S."/>
            <person name="Labutti K."/>
            <person name="Haridas S."/>
            <person name="Pangalinan J."/>
            <person name="Salamov A.A."/>
            <person name="Simmons B.A."/>
            <person name="Magnuson J.K."/>
            <person name="Chen J."/>
            <person name="Drula E."/>
            <person name="Henrissat B."/>
            <person name="Wiebenga A."/>
            <person name="Lubbers R.J."/>
            <person name="Gomes A.C."/>
            <person name="Makela M.R."/>
            <person name="Stajich J."/>
            <person name="Grigoriev I.V."/>
            <person name="Mortensen U.H."/>
            <person name="De Vries R.P."/>
            <person name="Baker S.E."/>
            <person name="Andersen M.R."/>
        </authorList>
    </citation>
    <scope>NUCLEOTIDE SEQUENCE [LARGE SCALE GENOMIC DNA]</scope>
    <source>
        <strain evidence="2 3">CBS 123904</strain>
    </source>
</reference>
<accession>A0ABR4J442</accession>
<evidence type="ECO:0000313" key="2">
    <source>
        <dbReference type="EMBL" id="KAL2834820.1"/>
    </source>
</evidence>
<protein>
    <submittedName>
        <fullName evidence="2">Uncharacterized protein</fullName>
    </submittedName>
</protein>
<sequence length="80" mass="9089">MPKKLEIIVRILHWIEARANTFLNHAYNEAILWHMDVDSGFMSDSLGISTEFGMILMLLLGLGVGAVRECRNLPNQYLSL</sequence>
<comment type="caution">
    <text evidence="2">The sequence shown here is derived from an EMBL/GenBank/DDBJ whole genome shotgun (WGS) entry which is preliminary data.</text>
</comment>
<feature type="transmembrane region" description="Helical" evidence="1">
    <location>
        <begin position="46"/>
        <end position="67"/>
    </location>
</feature>
<organism evidence="2 3">
    <name type="scientific">Aspergillus pseudoustus</name>
    <dbReference type="NCBI Taxonomy" id="1810923"/>
    <lineage>
        <taxon>Eukaryota</taxon>
        <taxon>Fungi</taxon>
        <taxon>Dikarya</taxon>
        <taxon>Ascomycota</taxon>
        <taxon>Pezizomycotina</taxon>
        <taxon>Eurotiomycetes</taxon>
        <taxon>Eurotiomycetidae</taxon>
        <taxon>Eurotiales</taxon>
        <taxon>Aspergillaceae</taxon>
        <taxon>Aspergillus</taxon>
        <taxon>Aspergillus subgen. Nidulantes</taxon>
    </lineage>
</organism>
<evidence type="ECO:0000256" key="1">
    <source>
        <dbReference type="SAM" id="Phobius"/>
    </source>
</evidence>
<keyword evidence="3" id="KW-1185">Reference proteome</keyword>
<name>A0ABR4J442_9EURO</name>
<keyword evidence="1" id="KW-1133">Transmembrane helix</keyword>